<sequence>MDVITNGAQNLKQNQDENAQNKNLNQSKQNSLTRYAVSQFDESKLSSYQRAQPINTSNIYVRKYEPECIRQYKLSNLTKDISDSYKGSPTQNYTNALRSRQKTSERNSRMTFIQLNHLQKDTQEIDNTQMSTKMIHNPDFRFGSAGSSKSRFVKANGVEDEQSSNISKQIRNLLVNKPNHDNKSVIVNEAYVGGLHEIGLREFSRNNNKSIDDKKIFSVGTSKVNTVMSIDQSKCNTLRAQENKILEGDISNHNQNVLPYQQMQPGLRKTDSYKTDNFMVDNKISSQFQTPVLNRNMYSYDPKLKHNNSLNKTQLNFESPYLIKNSSQMTPQKKSKINNQSMINIDNDRRNQPSTEQSPKKKYMKSMESTQTYQESKKEKRQGINQSVIDISQNHNSSQLKKILGKMSIENQAKLDNISKLIGHSGGFSGFKNQRIENLKSKDLIKINNHLMRQMSPNSRNIQPKAD</sequence>
<dbReference type="EMBL" id="CCKQ01015931">
    <property type="protein sequence ID" value="CDW87783.1"/>
    <property type="molecule type" value="Genomic_DNA"/>
</dbReference>
<reference evidence="2 3" key="1">
    <citation type="submission" date="2014-06" db="EMBL/GenBank/DDBJ databases">
        <authorList>
            <person name="Swart Estienne"/>
        </authorList>
    </citation>
    <scope>NUCLEOTIDE SEQUENCE [LARGE SCALE GENOMIC DNA]</scope>
    <source>
        <strain evidence="2 3">130c</strain>
    </source>
</reference>
<name>A0A078B2Q8_STYLE</name>
<evidence type="ECO:0000313" key="3">
    <source>
        <dbReference type="Proteomes" id="UP000039865"/>
    </source>
</evidence>
<feature type="compositionally biased region" description="Polar residues" evidence="1">
    <location>
        <begin position="83"/>
        <end position="98"/>
    </location>
</feature>
<feature type="compositionally biased region" description="Polar residues" evidence="1">
    <location>
        <begin position="324"/>
        <end position="344"/>
    </location>
</feature>
<dbReference type="Proteomes" id="UP000039865">
    <property type="component" value="Unassembled WGS sequence"/>
</dbReference>
<feature type="compositionally biased region" description="Low complexity" evidence="1">
    <location>
        <begin position="20"/>
        <end position="30"/>
    </location>
</feature>
<feature type="region of interest" description="Disordered" evidence="1">
    <location>
        <begin position="83"/>
        <end position="107"/>
    </location>
</feature>
<protein>
    <submittedName>
        <fullName evidence="2">Uncharacterized protein</fullName>
    </submittedName>
</protein>
<accession>A0A078B2Q8</accession>
<gene>
    <name evidence="2" type="primary">Contig19149.g20308</name>
    <name evidence="2" type="ORF">STYLEM_16895</name>
</gene>
<proteinExistence type="predicted"/>
<dbReference type="AlphaFoldDB" id="A0A078B2Q8"/>
<evidence type="ECO:0000256" key="1">
    <source>
        <dbReference type="SAM" id="MobiDB-lite"/>
    </source>
</evidence>
<evidence type="ECO:0000313" key="2">
    <source>
        <dbReference type="EMBL" id="CDW87783.1"/>
    </source>
</evidence>
<keyword evidence="3" id="KW-1185">Reference proteome</keyword>
<feature type="compositionally biased region" description="Polar residues" evidence="1">
    <location>
        <begin position="1"/>
        <end position="18"/>
    </location>
</feature>
<feature type="region of interest" description="Disordered" evidence="1">
    <location>
        <begin position="324"/>
        <end position="383"/>
    </location>
</feature>
<feature type="region of interest" description="Disordered" evidence="1">
    <location>
        <begin position="1"/>
        <end position="30"/>
    </location>
</feature>
<dbReference type="InParanoid" id="A0A078B2Q8"/>
<organism evidence="2 3">
    <name type="scientific">Stylonychia lemnae</name>
    <name type="common">Ciliate</name>
    <dbReference type="NCBI Taxonomy" id="5949"/>
    <lineage>
        <taxon>Eukaryota</taxon>
        <taxon>Sar</taxon>
        <taxon>Alveolata</taxon>
        <taxon>Ciliophora</taxon>
        <taxon>Intramacronucleata</taxon>
        <taxon>Spirotrichea</taxon>
        <taxon>Stichotrichia</taxon>
        <taxon>Sporadotrichida</taxon>
        <taxon>Oxytrichidae</taxon>
        <taxon>Stylonychinae</taxon>
        <taxon>Stylonychia</taxon>
    </lineage>
</organism>